<dbReference type="PANTHER" id="PTHR23334">
    <property type="entry name" value="CCAAT/ENHANCER BINDING PROTEIN"/>
    <property type="match status" value="1"/>
</dbReference>
<dbReference type="OrthoDB" id="1905076at2759"/>
<feature type="compositionally biased region" description="Polar residues" evidence="2">
    <location>
        <begin position="8"/>
        <end position="20"/>
    </location>
</feature>
<keyword evidence="1" id="KW-0175">Coiled coil</keyword>
<comment type="caution">
    <text evidence="4">The sequence shown here is derived from an EMBL/GenBank/DDBJ whole genome shotgun (WGS) entry which is preliminary data.</text>
</comment>
<dbReference type="InterPro" id="IPR004827">
    <property type="entry name" value="bZIP"/>
</dbReference>
<dbReference type="PANTHER" id="PTHR23334:SF52">
    <property type="entry name" value="BASIC LEUCINE ZIPPER 23-LIKE"/>
    <property type="match status" value="1"/>
</dbReference>
<evidence type="ECO:0000313" key="4">
    <source>
        <dbReference type="EMBL" id="KAJ8570986.1"/>
    </source>
</evidence>
<protein>
    <recommendedName>
        <fullName evidence="3">BZIP domain-containing protein</fullName>
    </recommendedName>
</protein>
<accession>A0A9Q1RSI3</accession>
<sequence>MDGGELEFSNQDMLSSSNFGETPECSPKKRLFNEILSEMHACIHTHTCNPPGPDNSHTHTCYHVHTKVVPPPAPCEDDKILSDDTTAESNIGKKQKRPLSNKEAVRKYREKNKARVASLEDELVRLRAINQQLLKKLQGQAVLEAEISRLKCLLVDIRGRIEGEIGSFPYHKPMESGNLNQNLVNPNIRGAYVINPCNLQRDDQVYCLHPDSEELNGQGFNNCGGFETLQCLSSQGLNKEVSGCALDYGTPTAHASRGNKKRRRKMCSNGKFMNCLRRCQIGIDNN</sequence>
<dbReference type="InterPro" id="IPR031106">
    <property type="entry name" value="C/EBP"/>
</dbReference>
<evidence type="ECO:0000313" key="5">
    <source>
        <dbReference type="Proteomes" id="UP001152561"/>
    </source>
</evidence>
<organism evidence="4 5">
    <name type="scientific">Anisodus acutangulus</name>
    <dbReference type="NCBI Taxonomy" id="402998"/>
    <lineage>
        <taxon>Eukaryota</taxon>
        <taxon>Viridiplantae</taxon>
        <taxon>Streptophyta</taxon>
        <taxon>Embryophyta</taxon>
        <taxon>Tracheophyta</taxon>
        <taxon>Spermatophyta</taxon>
        <taxon>Magnoliopsida</taxon>
        <taxon>eudicotyledons</taxon>
        <taxon>Gunneridae</taxon>
        <taxon>Pentapetalae</taxon>
        <taxon>asterids</taxon>
        <taxon>lamiids</taxon>
        <taxon>Solanales</taxon>
        <taxon>Solanaceae</taxon>
        <taxon>Solanoideae</taxon>
        <taxon>Hyoscyameae</taxon>
        <taxon>Anisodus</taxon>
    </lineage>
</organism>
<dbReference type="InterPro" id="IPR046347">
    <property type="entry name" value="bZIP_sf"/>
</dbReference>
<keyword evidence="5" id="KW-1185">Reference proteome</keyword>
<evidence type="ECO:0000256" key="1">
    <source>
        <dbReference type="SAM" id="Coils"/>
    </source>
</evidence>
<gene>
    <name evidence="4" type="ORF">K7X08_037958</name>
</gene>
<dbReference type="CDD" id="cd14686">
    <property type="entry name" value="bZIP"/>
    <property type="match status" value="1"/>
</dbReference>
<dbReference type="AlphaFoldDB" id="A0A9Q1RSI3"/>
<dbReference type="SUPFAM" id="SSF57959">
    <property type="entry name" value="Leucine zipper domain"/>
    <property type="match status" value="1"/>
</dbReference>
<proteinExistence type="predicted"/>
<reference evidence="5" key="1">
    <citation type="journal article" date="2023" name="Proc. Natl. Acad. Sci. U.S.A.">
        <title>Genomic and structural basis for evolution of tropane alkaloid biosynthesis.</title>
        <authorList>
            <person name="Wanga Y.-J."/>
            <person name="Taina T."/>
            <person name="Yua J.-Y."/>
            <person name="Lia J."/>
            <person name="Xua B."/>
            <person name="Chenc J."/>
            <person name="D'Auriad J.C."/>
            <person name="Huanga J.-P."/>
            <person name="Huanga S.-X."/>
        </authorList>
    </citation>
    <scope>NUCLEOTIDE SEQUENCE [LARGE SCALE GENOMIC DNA]</scope>
    <source>
        <strain evidence="5">cv. KIB-2019</strain>
    </source>
</reference>
<feature type="domain" description="BZIP" evidence="3">
    <location>
        <begin position="88"/>
        <end position="156"/>
    </location>
</feature>
<dbReference type="SMART" id="SM00338">
    <property type="entry name" value="BRLZ"/>
    <property type="match status" value="1"/>
</dbReference>
<dbReference type="GO" id="GO:0006351">
    <property type="term" value="P:DNA-templated transcription"/>
    <property type="evidence" value="ECO:0007669"/>
    <property type="project" value="InterPro"/>
</dbReference>
<evidence type="ECO:0000259" key="3">
    <source>
        <dbReference type="SMART" id="SM00338"/>
    </source>
</evidence>
<dbReference type="GO" id="GO:0000981">
    <property type="term" value="F:DNA-binding transcription factor activity, RNA polymerase II-specific"/>
    <property type="evidence" value="ECO:0007669"/>
    <property type="project" value="TreeGrafter"/>
</dbReference>
<dbReference type="EMBL" id="JAJAGQ010000002">
    <property type="protein sequence ID" value="KAJ8570986.1"/>
    <property type="molecule type" value="Genomic_DNA"/>
</dbReference>
<feature type="coiled-coil region" evidence="1">
    <location>
        <begin position="109"/>
        <end position="136"/>
    </location>
</feature>
<dbReference type="Gene3D" id="1.20.5.170">
    <property type="match status" value="1"/>
</dbReference>
<dbReference type="Pfam" id="PF07716">
    <property type="entry name" value="bZIP_2"/>
    <property type="match status" value="1"/>
</dbReference>
<feature type="region of interest" description="Disordered" evidence="2">
    <location>
        <begin position="1"/>
        <end position="25"/>
    </location>
</feature>
<dbReference type="GO" id="GO:0000978">
    <property type="term" value="F:RNA polymerase II cis-regulatory region sequence-specific DNA binding"/>
    <property type="evidence" value="ECO:0007669"/>
    <property type="project" value="TreeGrafter"/>
</dbReference>
<evidence type="ECO:0000256" key="2">
    <source>
        <dbReference type="SAM" id="MobiDB-lite"/>
    </source>
</evidence>
<dbReference type="Proteomes" id="UP001152561">
    <property type="component" value="Unassembled WGS sequence"/>
</dbReference>
<name>A0A9Q1RSI3_9SOLA</name>